<dbReference type="OrthoDB" id="9786975at2"/>
<sequence>MSKSSTLSAQENEFINSLSSPQIHPLPITLKELNDEISLDSYLEKVKSNSIGYLVWSRLPVKIYIDEENHTNNYRISIEQLRVNQWISTVKKAIFEWSAYLPIVEISNIELAEIVISRAEPPLNTENNSSNKNITTIKAKTAQTSYKFHICNNILLHQMMIHISSNLGEISTLSAARHEIGHGIGIWGHSTDEKDALYYSSNKFLAPISLKDINTLRQVYKRPTRIGWKVFNSE</sequence>
<dbReference type="HOGENOM" id="CLU_079047_0_0_3"/>
<reference evidence="1 2" key="1">
    <citation type="journal article" date="2010" name="Nature">
        <title>Metabolic streamlining in an open-ocean nitrogen-fixing cyanobacterium.</title>
        <authorList>
            <person name="Tripp H.J."/>
            <person name="Bench S.R."/>
            <person name="Turk K.A."/>
            <person name="Foster R.A."/>
            <person name="Desany B.A."/>
            <person name="Niazi F."/>
            <person name="Affourtit J.P."/>
            <person name="Zehr J.P."/>
        </authorList>
    </citation>
    <scope>NUCLEOTIDE SEQUENCE [LARGE SCALE GENOMIC DNA]</scope>
    <source>
        <strain evidence="2">ALOHA</strain>
    </source>
</reference>
<proteinExistence type="predicted"/>
<evidence type="ECO:0000313" key="2">
    <source>
        <dbReference type="Proteomes" id="UP000001405"/>
    </source>
</evidence>
<organism evidence="2">
    <name type="scientific">Atelocyanobacterium thalassa (isolate ALOHA)</name>
    <dbReference type="NCBI Taxonomy" id="1453429"/>
    <lineage>
        <taxon>Bacteria</taxon>
        <taxon>Bacillati</taxon>
        <taxon>Cyanobacteriota</taxon>
        <taxon>Cyanophyceae</taxon>
        <taxon>Oscillatoriophycideae</taxon>
        <taxon>Chroococcales</taxon>
        <taxon>Aphanothecaceae</taxon>
        <taxon>Candidatus Atelocyanobacterium</taxon>
        <taxon>Candidatus Atelocyanobacterium thalassae</taxon>
    </lineage>
</organism>
<dbReference type="SUPFAM" id="SSF55486">
    <property type="entry name" value="Metalloproteases ('zincins'), catalytic domain"/>
    <property type="match status" value="1"/>
</dbReference>
<dbReference type="Gene3D" id="3.40.390.10">
    <property type="entry name" value="Collagenase (Catalytic Domain)"/>
    <property type="match status" value="1"/>
</dbReference>
<dbReference type="InterPro" id="IPR024079">
    <property type="entry name" value="MetalloPept_cat_dom_sf"/>
</dbReference>
<dbReference type="EMBL" id="CP001842">
    <property type="protein sequence ID" value="ADB95228.1"/>
    <property type="molecule type" value="Genomic_DNA"/>
</dbReference>
<keyword evidence="2" id="KW-1185">Reference proteome</keyword>
<gene>
    <name evidence="1" type="ordered locus">UCYN_04990</name>
</gene>
<protein>
    <submittedName>
        <fullName evidence="1">Predicted Zn-dependent protease</fullName>
    </submittedName>
</protein>
<evidence type="ECO:0000313" key="1">
    <source>
        <dbReference type="EMBL" id="ADB95228.1"/>
    </source>
</evidence>
<dbReference type="STRING" id="1453429.UCYN_04990"/>
<keyword evidence="1" id="KW-0378">Hydrolase</keyword>
<dbReference type="GO" id="GO:0008237">
    <property type="term" value="F:metallopeptidase activity"/>
    <property type="evidence" value="ECO:0007669"/>
    <property type="project" value="InterPro"/>
</dbReference>
<dbReference type="GO" id="GO:0006508">
    <property type="term" value="P:proteolysis"/>
    <property type="evidence" value="ECO:0007669"/>
    <property type="project" value="UniProtKB-KW"/>
</dbReference>
<accession>D3EP28</accession>
<dbReference type="Proteomes" id="UP000001405">
    <property type="component" value="Chromosome"/>
</dbReference>
<keyword evidence="1" id="KW-0645">Protease</keyword>
<name>D3EP28_ATETH</name>
<dbReference type="KEGG" id="cyu:UCYN_04990"/>
<dbReference type="AlphaFoldDB" id="D3EP28"/>
<dbReference type="RefSeq" id="WP_012953893.1">
    <property type="nucleotide sequence ID" value="NC_013771.1"/>
</dbReference>